<dbReference type="InterPro" id="IPR045143">
    <property type="entry name" value="Spc25"/>
</dbReference>
<feature type="coiled-coil region" evidence="10">
    <location>
        <begin position="59"/>
        <end position="121"/>
    </location>
</feature>
<feature type="domain" description="Chromosome segregation protein Spc25 C-terminal" evidence="11">
    <location>
        <begin position="170"/>
        <end position="239"/>
    </location>
</feature>
<dbReference type="FunFam" id="3.30.457.50:FF:000001">
    <property type="entry name" value="Probable kinetochore protein spc25"/>
    <property type="match status" value="1"/>
</dbReference>
<sequence length="246" mass="28257">MSGAQPGTEPSLADTLPAVDFNFNDLRERMAQFTLRFDEFIERGRKRVLEERNAFRMSLADVEEQKRQRNQAISQFQSKTSNHAHAIAKEAQEKEEMQDAIESLSNQKEEHLARRDQVKAEIASVQVTVRQRREAQLAHQRSLDAQARQNAPELRFWETCLGMRIEGTGVDDQLKFVFVSLDERDPERECWFELQMGGRENEVAATKPRLDRDEVDGAQDKLNGSGDLAGFLKAMRSMFIATVRRT</sequence>
<keyword evidence="5 9" id="KW-0995">Kinetochore</keyword>
<comment type="subunit">
    <text evidence="9">Component of the NDC80 complex.</text>
</comment>
<evidence type="ECO:0000313" key="13">
    <source>
        <dbReference type="RefSeq" id="XP_033463192.1"/>
    </source>
</evidence>
<keyword evidence="7 9" id="KW-0131">Cell cycle</keyword>
<dbReference type="GO" id="GO:0051301">
    <property type="term" value="P:cell division"/>
    <property type="evidence" value="ECO:0007669"/>
    <property type="project" value="UniProtKB-UniRule"/>
</dbReference>
<evidence type="ECO:0000256" key="3">
    <source>
        <dbReference type="ARBA" id="ARBA00022618"/>
    </source>
</evidence>
<keyword evidence="4 9" id="KW-0498">Mitosis</keyword>
<evidence type="ECO:0000256" key="10">
    <source>
        <dbReference type="SAM" id="Coils"/>
    </source>
</evidence>
<keyword evidence="8 9" id="KW-0137">Centromere</keyword>
<evidence type="ECO:0000256" key="1">
    <source>
        <dbReference type="ARBA" id="ARBA00006379"/>
    </source>
</evidence>
<proteinExistence type="inferred from homology"/>
<reference evidence="13" key="2">
    <citation type="submission" date="2020-04" db="EMBL/GenBank/DDBJ databases">
        <authorList>
            <consortium name="NCBI Genome Project"/>
        </authorList>
    </citation>
    <scope>NUCLEOTIDE SEQUENCE</scope>
    <source>
        <strain evidence="13">CBS 342.82</strain>
    </source>
</reference>
<dbReference type="GO" id="GO:0005634">
    <property type="term" value="C:nucleus"/>
    <property type="evidence" value="ECO:0007669"/>
    <property type="project" value="UniProtKB-SubCell"/>
</dbReference>
<accession>A0A6J3MDQ9</accession>
<evidence type="ECO:0000256" key="9">
    <source>
        <dbReference type="RuleBase" id="RU367150"/>
    </source>
</evidence>
<reference evidence="13" key="1">
    <citation type="submission" date="2020-01" db="EMBL/GenBank/DDBJ databases">
        <authorList>
            <consortium name="DOE Joint Genome Institute"/>
            <person name="Haridas S."/>
            <person name="Albert R."/>
            <person name="Binder M."/>
            <person name="Bloem J."/>
            <person name="Labutti K."/>
            <person name="Salamov A."/>
            <person name="Andreopoulos B."/>
            <person name="Baker S.E."/>
            <person name="Barry K."/>
            <person name="Bills G."/>
            <person name="Bluhm B.H."/>
            <person name="Cannon C."/>
            <person name="Castanera R."/>
            <person name="Culley D.E."/>
            <person name="Daum C."/>
            <person name="Ezra D."/>
            <person name="Gonzalez J.B."/>
            <person name="Henrissat B."/>
            <person name="Kuo A."/>
            <person name="Liang C."/>
            <person name="Lipzen A."/>
            <person name="Lutzoni F."/>
            <person name="Magnuson J."/>
            <person name="Mondo S."/>
            <person name="Nolan M."/>
            <person name="Ohm R."/>
            <person name="Pangilinan J."/>
            <person name="Park H.-J."/>
            <person name="Ramirez L."/>
            <person name="Alfaro M."/>
            <person name="Sun H."/>
            <person name="Tritt A."/>
            <person name="Yoshinaga Y."/>
            <person name="Zwiers L.-H."/>
            <person name="Turgeon B.G."/>
            <person name="Goodwin S.B."/>
            <person name="Spatafora J.W."/>
            <person name="Crous P.W."/>
            <person name="Grigoriev I.V."/>
        </authorList>
    </citation>
    <scope>NUCLEOTIDE SEQUENCE</scope>
    <source>
        <strain evidence="13">CBS 342.82</strain>
    </source>
</reference>
<comment type="similarity">
    <text evidence="1 9">Belongs to the SPC25 family.</text>
</comment>
<dbReference type="RefSeq" id="XP_033463192.1">
    <property type="nucleotide sequence ID" value="XM_033600937.1"/>
</dbReference>
<name>A0A6J3MDQ9_9PEZI</name>
<dbReference type="PANTHER" id="PTHR14281:SF0">
    <property type="entry name" value="KINETOCHORE PROTEIN SPC25"/>
    <property type="match status" value="1"/>
</dbReference>
<evidence type="ECO:0000256" key="8">
    <source>
        <dbReference type="ARBA" id="ARBA00023328"/>
    </source>
</evidence>
<evidence type="ECO:0000256" key="4">
    <source>
        <dbReference type="ARBA" id="ARBA00022776"/>
    </source>
</evidence>
<dbReference type="PANTHER" id="PTHR14281">
    <property type="entry name" value="KINETOCHORE PROTEIN SPC25-RELATED"/>
    <property type="match status" value="1"/>
</dbReference>
<keyword evidence="12" id="KW-1185">Reference proteome</keyword>
<reference evidence="13" key="3">
    <citation type="submission" date="2025-08" db="UniProtKB">
        <authorList>
            <consortium name="RefSeq"/>
        </authorList>
    </citation>
    <scope>IDENTIFICATION</scope>
    <source>
        <strain evidence="13">CBS 342.82</strain>
    </source>
</reference>
<dbReference type="Proteomes" id="UP000504637">
    <property type="component" value="Unplaced"/>
</dbReference>
<dbReference type="AlphaFoldDB" id="A0A6J3MDQ9"/>
<protein>
    <recommendedName>
        <fullName evidence="9">Kinetochore protein SPC25</fullName>
    </recommendedName>
</protein>
<comment type="function">
    <text evidence="9">Acts as a component of the essential kinetochore-associated NDC80 complex, which is required for chromosome segregation and spindle checkpoint activity.</text>
</comment>
<dbReference type="OrthoDB" id="4056921at2759"/>
<comment type="subcellular location">
    <subcellularLocation>
        <location evidence="9">Nucleus</location>
    </subcellularLocation>
    <subcellularLocation>
        <location evidence="9">Chromosome</location>
        <location evidence="9">Centromere</location>
        <location evidence="9">Kinetochore</location>
    </subcellularLocation>
</comment>
<keyword evidence="6 10" id="KW-0175">Coiled coil</keyword>
<dbReference type="InterPro" id="IPR013255">
    <property type="entry name" value="Spc25_C"/>
</dbReference>
<organism evidence="13">
    <name type="scientific">Dissoconium aciculare CBS 342.82</name>
    <dbReference type="NCBI Taxonomy" id="1314786"/>
    <lineage>
        <taxon>Eukaryota</taxon>
        <taxon>Fungi</taxon>
        <taxon>Dikarya</taxon>
        <taxon>Ascomycota</taxon>
        <taxon>Pezizomycotina</taxon>
        <taxon>Dothideomycetes</taxon>
        <taxon>Dothideomycetidae</taxon>
        <taxon>Mycosphaerellales</taxon>
        <taxon>Dissoconiaceae</taxon>
        <taxon>Dissoconium</taxon>
    </lineage>
</organism>
<dbReference type="GeneID" id="54358737"/>
<evidence type="ECO:0000256" key="7">
    <source>
        <dbReference type="ARBA" id="ARBA00023306"/>
    </source>
</evidence>
<evidence type="ECO:0000256" key="6">
    <source>
        <dbReference type="ARBA" id="ARBA00023054"/>
    </source>
</evidence>
<evidence type="ECO:0000256" key="5">
    <source>
        <dbReference type="ARBA" id="ARBA00022838"/>
    </source>
</evidence>
<evidence type="ECO:0000256" key="2">
    <source>
        <dbReference type="ARBA" id="ARBA00022454"/>
    </source>
</evidence>
<dbReference type="Pfam" id="PF08234">
    <property type="entry name" value="Spindle_Spc25"/>
    <property type="match status" value="1"/>
</dbReference>
<keyword evidence="3 9" id="KW-0132">Cell division</keyword>
<dbReference type="GO" id="GO:0007059">
    <property type="term" value="P:chromosome segregation"/>
    <property type="evidence" value="ECO:0007669"/>
    <property type="project" value="InterPro"/>
</dbReference>
<dbReference type="Gene3D" id="3.30.457.50">
    <property type="entry name" value="Chromosome segregation protein Spc25"/>
    <property type="match status" value="1"/>
</dbReference>
<evidence type="ECO:0000259" key="11">
    <source>
        <dbReference type="Pfam" id="PF08234"/>
    </source>
</evidence>
<keyword evidence="2 9" id="KW-0158">Chromosome</keyword>
<gene>
    <name evidence="13" type="ORF">K489DRAFT_313467</name>
</gene>
<dbReference type="GO" id="GO:0031262">
    <property type="term" value="C:Ndc80 complex"/>
    <property type="evidence" value="ECO:0007669"/>
    <property type="project" value="InterPro"/>
</dbReference>
<dbReference type="CDD" id="cd23784">
    <property type="entry name" value="RWD_Spc25"/>
    <property type="match status" value="1"/>
</dbReference>
<keyword evidence="9" id="KW-0539">Nucleus</keyword>
<evidence type="ECO:0000313" key="12">
    <source>
        <dbReference type="Proteomes" id="UP000504637"/>
    </source>
</evidence>